<evidence type="ECO:0000313" key="7">
    <source>
        <dbReference type="EMBL" id="EEY68132.1"/>
    </source>
</evidence>
<keyword evidence="5" id="KW-0539">Nucleus</keyword>
<dbReference type="VEuPathDB" id="FungiDB:PITG_04512"/>
<dbReference type="EMBL" id="DS028123">
    <property type="protein sequence ID" value="EEY68132.1"/>
    <property type="molecule type" value="Genomic_DNA"/>
</dbReference>
<proteinExistence type="inferred from homology"/>
<evidence type="ECO:0000256" key="2">
    <source>
        <dbReference type="ARBA" id="ARBA00004286"/>
    </source>
</evidence>
<evidence type="ECO:0000313" key="8">
    <source>
        <dbReference type="Proteomes" id="UP000006643"/>
    </source>
</evidence>
<feature type="domain" description="INTS8 TPR repeats" evidence="6">
    <location>
        <begin position="87"/>
        <end position="236"/>
    </location>
</feature>
<name>D0N1F3_PHYIT</name>
<evidence type="ECO:0000256" key="3">
    <source>
        <dbReference type="ARBA" id="ARBA00007147"/>
    </source>
</evidence>
<gene>
    <name evidence="7" type="ORF">PITG_04512</name>
</gene>
<evidence type="ECO:0000256" key="1">
    <source>
        <dbReference type="ARBA" id="ARBA00004123"/>
    </source>
</evidence>
<protein>
    <recommendedName>
        <fullName evidence="6">INTS8 TPR repeats domain-containing protein</fullName>
    </recommendedName>
</protein>
<dbReference type="HOGENOM" id="CLU_1163082_0_0_1"/>
<dbReference type="AlphaFoldDB" id="D0N1F3"/>
<dbReference type="PANTHER" id="PTHR13350">
    <property type="entry name" value="INTEGRATOR COMPLEX SUBUNIT 8"/>
    <property type="match status" value="1"/>
</dbReference>
<evidence type="ECO:0000259" key="6">
    <source>
        <dbReference type="Pfam" id="PF25756"/>
    </source>
</evidence>
<dbReference type="InterPro" id="IPR038751">
    <property type="entry name" value="INTS8"/>
</dbReference>
<sequence>MRNACGYRVSFDLTPYGDLAFLEAFASDTSPFATVPFVRNFQEDLVGLHSRALESLVCRCGREPRWHCAKADLLLNPLSKQRLASTSDPLAALKGYLVAASLATNFFSDMVSVVDIIDQSSLVRLSQCLAKVGARVAAAVLYQCFMPEEFKYGLRILRMTPESHDEAFFQYFWELPFLELLVDLHSSPKYLNDRHVTLLTNLIQSPELNSSNPSPVIKDAEQRFLRCYFRDLCRIYLTE</sequence>
<dbReference type="GO" id="GO:0034472">
    <property type="term" value="P:snRNA 3'-end processing"/>
    <property type="evidence" value="ECO:0007669"/>
    <property type="project" value="InterPro"/>
</dbReference>
<dbReference type="PANTHER" id="PTHR13350:SF1">
    <property type="entry name" value="INTEGRATOR COMPLEX SUBUNIT 8"/>
    <property type="match status" value="1"/>
</dbReference>
<dbReference type="OrthoDB" id="64340at2759"/>
<keyword evidence="8" id="KW-1185">Reference proteome</keyword>
<dbReference type="KEGG" id="pif:PITG_04512"/>
<dbReference type="GeneID" id="9475508"/>
<dbReference type="Proteomes" id="UP000006643">
    <property type="component" value="Unassembled WGS sequence"/>
</dbReference>
<dbReference type="eggNOG" id="ENOG502RG5P">
    <property type="taxonomic scope" value="Eukaryota"/>
</dbReference>
<organism evidence="7 8">
    <name type="scientific">Phytophthora infestans (strain T30-4)</name>
    <name type="common">Potato late blight agent</name>
    <dbReference type="NCBI Taxonomy" id="403677"/>
    <lineage>
        <taxon>Eukaryota</taxon>
        <taxon>Sar</taxon>
        <taxon>Stramenopiles</taxon>
        <taxon>Oomycota</taxon>
        <taxon>Peronosporomycetes</taxon>
        <taxon>Peronosporales</taxon>
        <taxon>Peronosporaceae</taxon>
        <taxon>Phytophthora</taxon>
    </lineage>
</organism>
<accession>D0N1F3</accession>
<dbReference type="InParanoid" id="D0N1F3"/>
<dbReference type="OMA" id="ESHDNAF"/>
<comment type="similarity">
    <text evidence="3">Belongs to the Integrator subunit 8 family.</text>
</comment>
<dbReference type="Pfam" id="PF25756">
    <property type="entry name" value="TPR_INTS8"/>
    <property type="match status" value="1"/>
</dbReference>
<evidence type="ECO:0000256" key="4">
    <source>
        <dbReference type="ARBA" id="ARBA00022454"/>
    </source>
</evidence>
<dbReference type="RefSeq" id="XP_002905291.1">
    <property type="nucleotide sequence ID" value="XM_002905245.1"/>
</dbReference>
<comment type="subcellular location">
    <subcellularLocation>
        <location evidence="2">Chromosome</location>
    </subcellularLocation>
    <subcellularLocation>
        <location evidence="1">Nucleus</location>
    </subcellularLocation>
</comment>
<keyword evidence="4" id="KW-0158">Chromosome</keyword>
<dbReference type="InterPro" id="IPR057980">
    <property type="entry name" value="TPR_INTS8"/>
</dbReference>
<dbReference type="GO" id="GO:0005694">
    <property type="term" value="C:chromosome"/>
    <property type="evidence" value="ECO:0007669"/>
    <property type="project" value="UniProtKB-SubCell"/>
</dbReference>
<dbReference type="STRING" id="403677.D0N1F3"/>
<dbReference type="GO" id="GO:0032039">
    <property type="term" value="C:integrator complex"/>
    <property type="evidence" value="ECO:0007669"/>
    <property type="project" value="TreeGrafter"/>
</dbReference>
<evidence type="ECO:0000256" key="5">
    <source>
        <dbReference type="ARBA" id="ARBA00023242"/>
    </source>
</evidence>
<reference evidence="8" key="1">
    <citation type="journal article" date="2009" name="Nature">
        <title>Genome sequence and analysis of the Irish potato famine pathogen Phytophthora infestans.</title>
        <authorList>
            <consortium name="The Broad Institute Genome Sequencing Platform"/>
            <person name="Haas B.J."/>
            <person name="Kamoun S."/>
            <person name="Zody M.C."/>
            <person name="Jiang R.H."/>
            <person name="Handsaker R.E."/>
            <person name="Cano L.M."/>
            <person name="Grabherr M."/>
            <person name="Kodira C.D."/>
            <person name="Raffaele S."/>
            <person name="Torto-Alalibo T."/>
            <person name="Bozkurt T.O."/>
            <person name="Ah-Fong A.M."/>
            <person name="Alvarado L."/>
            <person name="Anderson V.L."/>
            <person name="Armstrong M.R."/>
            <person name="Avrova A."/>
            <person name="Baxter L."/>
            <person name="Beynon J."/>
            <person name="Boevink P.C."/>
            <person name="Bollmann S.R."/>
            <person name="Bos J.I."/>
            <person name="Bulone V."/>
            <person name="Cai G."/>
            <person name="Cakir C."/>
            <person name="Carrington J.C."/>
            <person name="Chawner M."/>
            <person name="Conti L."/>
            <person name="Costanzo S."/>
            <person name="Ewan R."/>
            <person name="Fahlgren N."/>
            <person name="Fischbach M.A."/>
            <person name="Fugelstad J."/>
            <person name="Gilroy E.M."/>
            <person name="Gnerre S."/>
            <person name="Green P.J."/>
            <person name="Grenville-Briggs L.J."/>
            <person name="Griffith J."/>
            <person name="Grunwald N.J."/>
            <person name="Horn K."/>
            <person name="Horner N.R."/>
            <person name="Hu C.H."/>
            <person name="Huitema E."/>
            <person name="Jeong D.H."/>
            <person name="Jones A.M."/>
            <person name="Jones J.D."/>
            <person name="Jones R.W."/>
            <person name="Karlsson E.K."/>
            <person name="Kunjeti S.G."/>
            <person name="Lamour K."/>
            <person name="Liu Z."/>
            <person name="Ma L."/>
            <person name="Maclean D."/>
            <person name="Chibucos M.C."/>
            <person name="McDonald H."/>
            <person name="McWalters J."/>
            <person name="Meijer H.J."/>
            <person name="Morgan W."/>
            <person name="Morris P.F."/>
            <person name="Munro C.A."/>
            <person name="O'Neill K."/>
            <person name="Ospina-Giraldo M."/>
            <person name="Pinzon A."/>
            <person name="Pritchard L."/>
            <person name="Ramsahoye B."/>
            <person name="Ren Q."/>
            <person name="Restrepo S."/>
            <person name="Roy S."/>
            <person name="Sadanandom A."/>
            <person name="Savidor A."/>
            <person name="Schornack S."/>
            <person name="Schwartz D.C."/>
            <person name="Schumann U.D."/>
            <person name="Schwessinger B."/>
            <person name="Seyer L."/>
            <person name="Sharpe T."/>
            <person name="Silvar C."/>
            <person name="Song J."/>
            <person name="Studholme D.J."/>
            <person name="Sykes S."/>
            <person name="Thines M."/>
            <person name="van de Vondervoort P.J."/>
            <person name="Phuntumart V."/>
            <person name="Wawra S."/>
            <person name="Weide R."/>
            <person name="Win J."/>
            <person name="Young C."/>
            <person name="Zhou S."/>
            <person name="Fry W."/>
            <person name="Meyers B.C."/>
            <person name="van West P."/>
            <person name="Ristaino J."/>
            <person name="Govers F."/>
            <person name="Birch P.R."/>
            <person name="Whisson S.C."/>
            <person name="Judelson H.S."/>
            <person name="Nusbaum C."/>
        </authorList>
    </citation>
    <scope>NUCLEOTIDE SEQUENCE [LARGE SCALE GENOMIC DNA]</scope>
    <source>
        <strain evidence="8">T30-4</strain>
    </source>
</reference>